<accession>G7WNW3</accession>
<dbReference type="AlphaFoldDB" id="G7WNW3"/>
<dbReference type="Gene3D" id="2.40.10.480">
    <property type="match status" value="1"/>
</dbReference>
<protein>
    <submittedName>
        <fullName evidence="2">Pyrrolo-quinoline quinone</fullName>
    </submittedName>
</protein>
<dbReference type="InterPro" id="IPR018391">
    <property type="entry name" value="PQQ_b-propeller_rpt"/>
</dbReference>
<reference evidence="2 3" key="1">
    <citation type="journal article" date="2012" name="PLoS ONE">
        <title>The genome characteristics and predicted function of methyl-group oxidation pathway in the obligate aceticlastic methanogens, Methanosaeta spp.</title>
        <authorList>
            <person name="Zhu J."/>
            <person name="Zheng H."/>
            <person name="Ai G."/>
            <person name="Zhang G."/>
            <person name="Liu D."/>
            <person name="Liu X."/>
            <person name="Dong X."/>
        </authorList>
    </citation>
    <scope>NUCLEOTIDE SEQUENCE [LARGE SCALE GENOMIC DNA]</scope>
    <source>
        <strain evidence="2 3">6Ac</strain>
    </source>
</reference>
<dbReference type="PATRIC" id="fig|1110509.7.peg.1509"/>
<evidence type="ECO:0000259" key="1">
    <source>
        <dbReference type="Pfam" id="PF13360"/>
    </source>
</evidence>
<dbReference type="InterPro" id="IPR002372">
    <property type="entry name" value="PQQ_rpt_dom"/>
</dbReference>
<gene>
    <name evidence="2" type="ordered locus">Mhar_1359</name>
</gene>
<dbReference type="PANTHER" id="PTHR34512:SF30">
    <property type="entry name" value="OUTER MEMBRANE PROTEIN ASSEMBLY FACTOR BAMB"/>
    <property type="match status" value="1"/>
</dbReference>
<name>G7WNW3_METH6</name>
<dbReference type="EMBL" id="CP003117">
    <property type="protein sequence ID" value="AET64723.1"/>
    <property type="molecule type" value="Genomic_DNA"/>
</dbReference>
<dbReference type="InterPro" id="IPR015943">
    <property type="entry name" value="WD40/YVTN_repeat-like_dom_sf"/>
</dbReference>
<dbReference type="HOGENOM" id="CLU_027480_4_1_2"/>
<dbReference type="Gene3D" id="2.40.128.630">
    <property type="match status" value="1"/>
</dbReference>
<dbReference type="InterPro" id="IPR011047">
    <property type="entry name" value="Quinoprotein_ADH-like_sf"/>
</dbReference>
<sequence>MKFNLVLESVVIILIFSALTGPALSDESIDLDPEGSDGAAWHQFHLDPQHRGASSSSAPRTNHTLWTREIGAQAGSSVSVAEGLVFVNCVDEIVALDQGTGETIWAAPFERNGDVCCSWFTPVYSDGRLYFSGMETKCLNATTGEEIWSFAPPSGRGAVDGSPAVEDGKVIASDWDGHHYRCLEEASEREIWNFTVEGAAQSTPAIADGRVVFGAWEWGLGGKIYCADLEEGSEIWSIQTENSPCGSAAVHDGTVYMTTYNFNGNGDLLALSLSDGSLLWRREISPTDSTPTLAEGKVYVCGGVEGFSSSKTYAFEAATGELVWETDEAEKIGDWRCSMAYADGLVFVGRPDFDDFGGTVALDAATGKVVWSHPGGGSSPAVADRMVFTVGKGRVYAFGGAGEEEDLQ</sequence>
<dbReference type="Pfam" id="PF13360">
    <property type="entry name" value="PQQ_2"/>
    <property type="match status" value="3"/>
</dbReference>
<dbReference type="Proteomes" id="UP000005877">
    <property type="component" value="Chromosome"/>
</dbReference>
<dbReference type="RefSeq" id="WP_014586908.1">
    <property type="nucleotide sequence ID" value="NC_017527.1"/>
</dbReference>
<dbReference type="Gene3D" id="2.130.10.10">
    <property type="entry name" value="YVTN repeat-like/Quinoprotein amine dehydrogenase"/>
    <property type="match status" value="1"/>
</dbReference>
<dbReference type="SUPFAM" id="SSF50998">
    <property type="entry name" value="Quinoprotein alcohol dehydrogenase-like"/>
    <property type="match status" value="2"/>
</dbReference>
<dbReference type="STRING" id="1110509.Mhar_1359"/>
<dbReference type="OrthoDB" id="118035at2157"/>
<dbReference type="GeneID" id="12510528"/>
<dbReference type="KEGG" id="mhi:Mhar_1359"/>
<feature type="domain" description="Pyrrolo-quinoline quinone repeat" evidence="1">
    <location>
        <begin position="137"/>
        <end position="305"/>
    </location>
</feature>
<dbReference type="PANTHER" id="PTHR34512">
    <property type="entry name" value="CELL SURFACE PROTEIN"/>
    <property type="match status" value="1"/>
</dbReference>
<dbReference type="SMART" id="SM00564">
    <property type="entry name" value="PQQ"/>
    <property type="match status" value="6"/>
</dbReference>
<feature type="domain" description="Pyrrolo-quinoline quinone repeat" evidence="1">
    <location>
        <begin position="313"/>
        <end position="398"/>
    </location>
</feature>
<organism evidence="2 3">
    <name type="scientific">Methanothrix harundinacea (strain 6Ac)</name>
    <name type="common">Methanosaeta harundinacea</name>
    <dbReference type="NCBI Taxonomy" id="1110509"/>
    <lineage>
        <taxon>Archaea</taxon>
        <taxon>Methanobacteriati</taxon>
        <taxon>Methanobacteriota</taxon>
        <taxon>Stenosarchaea group</taxon>
        <taxon>Methanomicrobia</taxon>
        <taxon>Methanotrichales</taxon>
        <taxon>Methanotrichaceae</taxon>
        <taxon>Methanothrix</taxon>
    </lineage>
</organism>
<evidence type="ECO:0000313" key="2">
    <source>
        <dbReference type="EMBL" id="AET64723.1"/>
    </source>
</evidence>
<feature type="domain" description="Pyrrolo-quinoline quinone repeat" evidence="1">
    <location>
        <begin position="58"/>
        <end position="131"/>
    </location>
</feature>
<evidence type="ECO:0000313" key="3">
    <source>
        <dbReference type="Proteomes" id="UP000005877"/>
    </source>
</evidence>
<keyword evidence="3" id="KW-1185">Reference proteome</keyword>
<proteinExistence type="predicted"/>